<organism evidence="2 3">
    <name type="scientific">Kitasatospora kazusensis</name>
    <dbReference type="NCBI Taxonomy" id="407974"/>
    <lineage>
        <taxon>Bacteria</taxon>
        <taxon>Bacillati</taxon>
        <taxon>Actinomycetota</taxon>
        <taxon>Actinomycetes</taxon>
        <taxon>Kitasatosporales</taxon>
        <taxon>Streptomycetaceae</taxon>
        <taxon>Kitasatospora</taxon>
    </lineage>
</organism>
<proteinExistence type="predicted"/>
<gene>
    <name evidence="2" type="ORF">GCM10009760_53310</name>
</gene>
<evidence type="ECO:0000259" key="1">
    <source>
        <dbReference type="Pfam" id="PF02698"/>
    </source>
</evidence>
<dbReference type="EMBL" id="BAAANT010000041">
    <property type="protein sequence ID" value="GAA2154414.1"/>
    <property type="molecule type" value="Genomic_DNA"/>
</dbReference>
<dbReference type="InterPro" id="IPR014729">
    <property type="entry name" value="Rossmann-like_a/b/a_fold"/>
</dbReference>
<dbReference type="PANTHER" id="PTHR30336">
    <property type="entry name" value="INNER MEMBRANE PROTEIN, PROBABLE PERMEASE"/>
    <property type="match status" value="1"/>
</dbReference>
<dbReference type="PANTHER" id="PTHR30336:SF20">
    <property type="entry name" value="DUF218 DOMAIN-CONTAINING PROTEIN"/>
    <property type="match status" value="1"/>
</dbReference>
<evidence type="ECO:0000313" key="3">
    <source>
        <dbReference type="Proteomes" id="UP001422759"/>
    </source>
</evidence>
<comment type="caution">
    <text evidence="2">The sequence shown here is derived from an EMBL/GenBank/DDBJ whole genome shotgun (WGS) entry which is preliminary data.</text>
</comment>
<dbReference type="InterPro" id="IPR003848">
    <property type="entry name" value="DUF218"/>
</dbReference>
<sequence>MRGPHPEISGDAWADAQLLWDYHQLHHKIQSCSVIIGLGSHDLGVATQAAQLYLEGWAPLIVFSGANSPTTMERFPRGEAVHYREHAVSLGVPDSAILLETHATNTAENFEFSRGVLQAASVPIISVLLVSKPYEQRRSLATVMKIWPEVDVVCASERPSLAEYIDSIGSAKRVVDMLVGTLQRLIEYPKKGFIVDQEIPAEAIAAYERLRDSGFDSRVIRPAKPGR</sequence>
<feature type="domain" description="DUF218" evidence="1">
    <location>
        <begin position="34"/>
        <end position="146"/>
    </location>
</feature>
<accession>A0ABP5LUV7</accession>
<protein>
    <submittedName>
        <fullName evidence="2">YdcF family protein</fullName>
    </submittedName>
</protein>
<dbReference type="Gene3D" id="3.40.50.620">
    <property type="entry name" value="HUPs"/>
    <property type="match status" value="1"/>
</dbReference>
<dbReference type="RefSeq" id="WP_344468519.1">
    <property type="nucleotide sequence ID" value="NZ_BAAANT010000041.1"/>
</dbReference>
<dbReference type="Pfam" id="PF02698">
    <property type="entry name" value="DUF218"/>
    <property type="match status" value="1"/>
</dbReference>
<dbReference type="Proteomes" id="UP001422759">
    <property type="component" value="Unassembled WGS sequence"/>
</dbReference>
<name>A0ABP5LUV7_9ACTN</name>
<dbReference type="CDD" id="cd06259">
    <property type="entry name" value="YdcF-like"/>
    <property type="match status" value="1"/>
</dbReference>
<keyword evidence="3" id="KW-1185">Reference proteome</keyword>
<dbReference type="InterPro" id="IPR051599">
    <property type="entry name" value="Cell_Envelope_Assoc"/>
</dbReference>
<reference evidence="3" key="1">
    <citation type="journal article" date="2019" name="Int. J. Syst. Evol. Microbiol.">
        <title>The Global Catalogue of Microorganisms (GCM) 10K type strain sequencing project: providing services to taxonomists for standard genome sequencing and annotation.</title>
        <authorList>
            <consortium name="The Broad Institute Genomics Platform"/>
            <consortium name="The Broad Institute Genome Sequencing Center for Infectious Disease"/>
            <person name="Wu L."/>
            <person name="Ma J."/>
        </authorList>
    </citation>
    <scope>NUCLEOTIDE SEQUENCE [LARGE SCALE GENOMIC DNA]</scope>
    <source>
        <strain evidence="3">JCM 14560</strain>
    </source>
</reference>
<evidence type="ECO:0000313" key="2">
    <source>
        <dbReference type="EMBL" id="GAA2154414.1"/>
    </source>
</evidence>